<evidence type="ECO:0000256" key="7">
    <source>
        <dbReference type="ARBA" id="ARBA00023136"/>
    </source>
</evidence>
<evidence type="ECO:0000256" key="3">
    <source>
        <dbReference type="ARBA" id="ARBA00022475"/>
    </source>
</evidence>
<dbReference type="SUPFAM" id="SSF103473">
    <property type="entry name" value="MFS general substrate transporter"/>
    <property type="match status" value="1"/>
</dbReference>
<feature type="transmembrane region" description="Helical" evidence="8">
    <location>
        <begin position="272"/>
        <end position="295"/>
    </location>
</feature>
<feature type="transmembrane region" description="Helical" evidence="8">
    <location>
        <begin position="45"/>
        <end position="66"/>
    </location>
</feature>
<dbReference type="KEGG" id="slom:PXH66_20885"/>
<proteinExistence type="predicted"/>
<name>A0AAE9ZYA7_9BACT</name>
<dbReference type="PANTHER" id="PTHR23522">
    <property type="entry name" value="BLL5896 PROTEIN"/>
    <property type="match status" value="1"/>
</dbReference>
<feature type="transmembrane region" description="Helical" evidence="8">
    <location>
        <begin position="205"/>
        <end position="226"/>
    </location>
</feature>
<feature type="transmembrane region" description="Helical" evidence="8">
    <location>
        <begin position="301"/>
        <end position="323"/>
    </location>
</feature>
<evidence type="ECO:0000313" key="11">
    <source>
        <dbReference type="Proteomes" id="UP001218638"/>
    </source>
</evidence>
<feature type="transmembrane region" description="Helical" evidence="8">
    <location>
        <begin position="335"/>
        <end position="354"/>
    </location>
</feature>
<evidence type="ECO:0000313" key="10">
    <source>
        <dbReference type="EMBL" id="WED64808.1"/>
    </source>
</evidence>
<evidence type="ECO:0000256" key="1">
    <source>
        <dbReference type="ARBA" id="ARBA00004429"/>
    </source>
</evidence>
<keyword evidence="3" id="KW-1003">Cell membrane</keyword>
<dbReference type="PANTHER" id="PTHR23522:SF10">
    <property type="entry name" value="3-PHENYLPROPIONIC ACID TRANSPORTER-RELATED"/>
    <property type="match status" value="1"/>
</dbReference>
<dbReference type="InterPro" id="IPR036259">
    <property type="entry name" value="MFS_trans_sf"/>
</dbReference>
<feature type="transmembrane region" description="Helical" evidence="8">
    <location>
        <begin position="72"/>
        <end position="105"/>
    </location>
</feature>
<keyword evidence="6 8" id="KW-1133">Transmembrane helix</keyword>
<accession>A0AAE9ZYA7</accession>
<dbReference type="RefSeq" id="WP_330931929.1">
    <property type="nucleotide sequence ID" value="NZ_CP119075.1"/>
</dbReference>
<feature type="transmembrane region" description="Helical" evidence="8">
    <location>
        <begin position="165"/>
        <end position="184"/>
    </location>
</feature>
<evidence type="ECO:0000256" key="8">
    <source>
        <dbReference type="SAM" id="Phobius"/>
    </source>
</evidence>
<dbReference type="GO" id="GO:0015528">
    <property type="term" value="F:lactose:proton symporter activity"/>
    <property type="evidence" value="ECO:0007669"/>
    <property type="project" value="TreeGrafter"/>
</dbReference>
<evidence type="ECO:0000256" key="5">
    <source>
        <dbReference type="ARBA" id="ARBA00022692"/>
    </source>
</evidence>
<keyword evidence="7 8" id="KW-0472">Membrane</keyword>
<dbReference type="Gene3D" id="1.20.1250.20">
    <property type="entry name" value="MFS general substrate transporter like domains"/>
    <property type="match status" value="2"/>
</dbReference>
<keyword evidence="5 8" id="KW-0812">Transmembrane</keyword>
<dbReference type="Proteomes" id="UP001218638">
    <property type="component" value="Chromosome"/>
</dbReference>
<feature type="transmembrane region" description="Helical" evidence="8">
    <location>
        <begin position="140"/>
        <end position="159"/>
    </location>
</feature>
<evidence type="ECO:0000259" key="9">
    <source>
        <dbReference type="Pfam" id="PF12832"/>
    </source>
</evidence>
<feature type="transmembrane region" description="Helical" evidence="8">
    <location>
        <begin position="246"/>
        <end position="265"/>
    </location>
</feature>
<keyword evidence="4" id="KW-0997">Cell inner membrane</keyword>
<gene>
    <name evidence="10" type="ORF">PXH66_20885</name>
</gene>
<keyword evidence="11" id="KW-1185">Reference proteome</keyword>
<dbReference type="Pfam" id="PF12832">
    <property type="entry name" value="MFS_1_like"/>
    <property type="match status" value="1"/>
</dbReference>
<dbReference type="GO" id="GO:0030395">
    <property type="term" value="F:lactose binding"/>
    <property type="evidence" value="ECO:0007669"/>
    <property type="project" value="TreeGrafter"/>
</dbReference>
<evidence type="ECO:0000256" key="4">
    <source>
        <dbReference type="ARBA" id="ARBA00022519"/>
    </source>
</evidence>
<sequence>MSATVTPVSRLQTHFFAVFAVFGCVTPFIPIYLRDVKGLNPAEIGYIFATAQSGVLIMPIVMTFIADRYRIVRALLLTLFAFNIIGMGMLATTVGFWACLIWVALNRLATQPQVALGDGLYFTLQNDPAQPRATFSQVRVWGTIGFIVPSAIMFTIYELGGGVQWMPAVTAAMAIIGVINSTGMPRRTAATKTPPKVPTLEAARVLLRPTVALFVVGCGFVVFTNMAFYSFYPLYLTQEVGISERWIGVISSFGVGLEILYMLSLERMRARIGLGGILLVGGLASLFRLACLGWLPTPFFAVFFQVFHGMTVLGFMVVPVMYLNEVAAEGFRNSIQGLYVMIVAGLFSIAGNIAAGQLAEIGLLTLYRVAFIVCAFGLALIAASFRLRRRQATA</sequence>
<evidence type="ECO:0000256" key="2">
    <source>
        <dbReference type="ARBA" id="ARBA00022448"/>
    </source>
</evidence>
<feature type="transmembrane region" description="Helical" evidence="8">
    <location>
        <begin position="15"/>
        <end position="33"/>
    </location>
</feature>
<evidence type="ECO:0000256" key="6">
    <source>
        <dbReference type="ARBA" id="ARBA00022989"/>
    </source>
</evidence>
<reference evidence="10" key="1">
    <citation type="submission" date="2023-03" db="EMBL/GenBank/DDBJ databases">
        <title>Lomoglobus Profundus gen. nov., sp. nov., a novel member of the phylum Verrucomicrobia, isolated from deep-marine sediment of South China Sea.</title>
        <authorList>
            <person name="Ahmad T."/>
            <person name="Ishaq S.E."/>
            <person name="Wang F."/>
        </authorList>
    </citation>
    <scope>NUCLEOTIDE SEQUENCE</scope>
    <source>
        <strain evidence="10">LMO-M01</strain>
    </source>
</reference>
<organism evidence="10 11">
    <name type="scientific">Synoicihabitans lomoniglobus</name>
    <dbReference type="NCBI Taxonomy" id="2909285"/>
    <lineage>
        <taxon>Bacteria</taxon>
        <taxon>Pseudomonadati</taxon>
        <taxon>Verrucomicrobiota</taxon>
        <taxon>Opitutia</taxon>
        <taxon>Opitutales</taxon>
        <taxon>Opitutaceae</taxon>
        <taxon>Synoicihabitans</taxon>
    </lineage>
</organism>
<feature type="domain" description="Major facilitator superfamily associated" evidence="9">
    <location>
        <begin position="10"/>
        <end position="361"/>
    </location>
</feature>
<keyword evidence="2" id="KW-0813">Transport</keyword>
<protein>
    <submittedName>
        <fullName evidence="10">MFS transporter</fullName>
    </submittedName>
</protein>
<dbReference type="InterPro" id="IPR024989">
    <property type="entry name" value="MFS_assoc_dom"/>
</dbReference>
<dbReference type="EMBL" id="CP119075">
    <property type="protein sequence ID" value="WED64808.1"/>
    <property type="molecule type" value="Genomic_DNA"/>
</dbReference>
<feature type="transmembrane region" description="Helical" evidence="8">
    <location>
        <begin position="366"/>
        <end position="385"/>
    </location>
</feature>
<comment type="subcellular location">
    <subcellularLocation>
        <location evidence="1">Cell inner membrane</location>
        <topology evidence="1">Multi-pass membrane protein</topology>
    </subcellularLocation>
</comment>
<dbReference type="GO" id="GO:0005886">
    <property type="term" value="C:plasma membrane"/>
    <property type="evidence" value="ECO:0007669"/>
    <property type="project" value="UniProtKB-SubCell"/>
</dbReference>
<dbReference type="AlphaFoldDB" id="A0AAE9ZYA7"/>